<organism evidence="1 2">
    <name type="scientific">Novispirillum itersonii</name>
    <name type="common">Aquaspirillum itersonii</name>
    <dbReference type="NCBI Taxonomy" id="189"/>
    <lineage>
        <taxon>Bacteria</taxon>
        <taxon>Pseudomonadati</taxon>
        <taxon>Pseudomonadota</taxon>
        <taxon>Alphaproteobacteria</taxon>
        <taxon>Rhodospirillales</taxon>
        <taxon>Novispirillaceae</taxon>
        <taxon>Novispirillum</taxon>
    </lineage>
</organism>
<accession>A0A7X0DNS4</accession>
<name>A0A7X0DNS4_NOVIT</name>
<protein>
    <submittedName>
        <fullName evidence="1">Uncharacterized protein</fullName>
    </submittedName>
</protein>
<evidence type="ECO:0000313" key="1">
    <source>
        <dbReference type="EMBL" id="MBB6211669.1"/>
    </source>
</evidence>
<comment type="caution">
    <text evidence="1">The sequence shown here is derived from an EMBL/GenBank/DDBJ whole genome shotgun (WGS) entry which is preliminary data.</text>
</comment>
<dbReference type="AlphaFoldDB" id="A0A7X0DNS4"/>
<dbReference type="Proteomes" id="UP000544872">
    <property type="component" value="Unassembled WGS sequence"/>
</dbReference>
<evidence type="ECO:0000313" key="2">
    <source>
        <dbReference type="Proteomes" id="UP000544872"/>
    </source>
</evidence>
<dbReference type="EMBL" id="JACIIX010000012">
    <property type="protein sequence ID" value="MBB6211669.1"/>
    <property type="molecule type" value="Genomic_DNA"/>
</dbReference>
<reference evidence="1 2" key="1">
    <citation type="submission" date="2020-08" db="EMBL/GenBank/DDBJ databases">
        <title>Genomic Encyclopedia of Type Strains, Phase IV (KMG-IV): sequencing the most valuable type-strain genomes for metagenomic binning, comparative biology and taxonomic classification.</title>
        <authorList>
            <person name="Goeker M."/>
        </authorList>
    </citation>
    <scope>NUCLEOTIDE SEQUENCE [LARGE SCALE GENOMIC DNA]</scope>
    <source>
        <strain evidence="1 2">DSM 11590</strain>
    </source>
</reference>
<proteinExistence type="predicted"/>
<gene>
    <name evidence="1" type="ORF">FHS48_003110</name>
</gene>
<keyword evidence="2" id="KW-1185">Reference proteome</keyword>
<dbReference type="RefSeq" id="WP_184264643.1">
    <property type="nucleotide sequence ID" value="NZ_JACIIX010000012.1"/>
</dbReference>
<sequence length="115" mass="12717">MAHIPWTLYAMRLQRVAQRMAEARDDTDVARCLQEHSALWERISGLISEAEGDGVRGLRRQMSPLTRLVTPRRGSGVAADDLSAEAVSSLIALNRQAAALLPDLELGTPVRQWLN</sequence>